<evidence type="ECO:0000313" key="2">
    <source>
        <dbReference type="EMBL" id="MFD2759838.1"/>
    </source>
</evidence>
<accession>A0ABW5V3K0</accession>
<gene>
    <name evidence="2" type="ORF">ACFSUO_02390</name>
</gene>
<dbReference type="InterPro" id="IPR058887">
    <property type="entry name" value="YuzI-like"/>
</dbReference>
<keyword evidence="1" id="KW-1133">Transmembrane helix</keyword>
<keyword evidence="3" id="KW-1185">Reference proteome</keyword>
<reference evidence="3" key="1">
    <citation type="journal article" date="2019" name="Int. J. Syst. Evol. Microbiol.">
        <title>The Global Catalogue of Microorganisms (GCM) 10K type strain sequencing project: providing services to taxonomists for standard genome sequencing and annotation.</title>
        <authorList>
            <consortium name="The Broad Institute Genomics Platform"/>
            <consortium name="The Broad Institute Genome Sequencing Center for Infectious Disease"/>
            <person name="Wu L."/>
            <person name="Ma J."/>
        </authorList>
    </citation>
    <scope>NUCLEOTIDE SEQUENCE [LARGE SCALE GENOMIC DNA]</scope>
    <source>
        <strain evidence="3">TISTR 1535</strain>
    </source>
</reference>
<comment type="caution">
    <text evidence="2">The sequence shown here is derived from an EMBL/GenBank/DDBJ whole genome shotgun (WGS) entry which is preliminary data.</text>
</comment>
<protein>
    <submittedName>
        <fullName evidence="2">Uncharacterized protein</fullName>
    </submittedName>
</protein>
<proteinExistence type="predicted"/>
<dbReference type="Proteomes" id="UP001597502">
    <property type="component" value="Unassembled WGS sequence"/>
</dbReference>
<feature type="transmembrane region" description="Helical" evidence="1">
    <location>
        <begin position="27"/>
        <end position="51"/>
    </location>
</feature>
<dbReference type="RefSeq" id="WP_382390698.1">
    <property type="nucleotide sequence ID" value="NZ_JBHUNA010000003.1"/>
</dbReference>
<dbReference type="EMBL" id="JBHUNA010000003">
    <property type="protein sequence ID" value="MFD2759838.1"/>
    <property type="molecule type" value="Genomic_DNA"/>
</dbReference>
<dbReference type="Pfam" id="PF26135">
    <property type="entry name" value="YuzI"/>
    <property type="match status" value="1"/>
</dbReference>
<feature type="transmembrane region" description="Helical" evidence="1">
    <location>
        <begin position="63"/>
        <end position="88"/>
    </location>
</feature>
<keyword evidence="1" id="KW-0472">Membrane</keyword>
<organism evidence="2 3">
    <name type="scientific">Lentibacillus juripiscarius</name>
    <dbReference type="NCBI Taxonomy" id="257446"/>
    <lineage>
        <taxon>Bacteria</taxon>
        <taxon>Bacillati</taxon>
        <taxon>Bacillota</taxon>
        <taxon>Bacilli</taxon>
        <taxon>Bacillales</taxon>
        <taxon>Bacillaceae</taxon>
        <taxon>Lentibacillus</taxon>
    </lineage>
</organism>
<evidence type="ECO:0000256" key="1">
    <source>
        <dbReference type="SAM" id="Phobius"/>
    </source>
</evidence>
<name>A0ABW5V3K0_9BACI</name>
<keyword evidence="1" id="KW-0812">Transmembrane</keyword>
<sequence length="94" mass="10654">MNNRHEFPSRAYNEVNGKDEHRWCAELGYLFLFLTGFGLAVTGGVTIIAYMNFLPVGVSWADYFIFIAGRPECYFLPIGLVLIAIPLFRYPKGS</sequence>
<evidence type="ECO:0000313" key="3">
    <source>
        <dbReference type="Proteomes" id="UP001597502"/>
    </source>
</evidence>